<dbReference type="InterPro" id="IPR025558">
    <property type="entry name" value="DUF4283"/>
</dbReference>
<dbReference type="OrthoDB" id="1939268at2759"/>
<dbReference type="Proteomes" id="UP001141552">
    <property type="component" value="Unassembled WGS sequence"/>
</dbReference>
<dbReference type="PANTHER" id="PTHR31286:SF167">
    <property type="entry name" value="OS09G0268800 PROTEIN"/>
    <property type="match status" value="1"/>
</dbReference>
<name>A0A9Q0GCK2_9ROSI</name>
<dbReference type="PROSITE" id="PS50158">
    <property type="entry name" value="ZF_CCHC"/>
    <property type="match status" value="1"/>
</dbReference>
<keyword evidence="1" id="KW-0862">Zinc</keyword>
<comment type="caution">
    <text evidence="3">The sequence shown here is derived from an EMBL/GenBank/DDBJ whole genome shotgun (WGS) entry which is preliminary data.</text>
</comment>
<evidence type="ECO:0000313" key="3">
    <source>
        <dbReference type="EMBL" id="KAJ4846560.1"/>
    </source>
</evidence>
<organism evidence="3 4">
    <name type="scientific">Turnera subulata</name>
    <dbReference type="NCBI Taxonomy" id="218843"/>
    <lineage>
        <taxon>Eukaryota</taxon>
        <taxon>Viridiplantae</taxon>
        <taxon>Streptophyta</taxon>
        <taxon>Embryophyta</taxon>
        <taxon>Tracheophyta</taxon>
        <taxon>Spermatophyta</taxon>
        <taxon>Magnoliopsida</taxon>
        <taxon>eudicotyledons</taxon>
        <taxon>Gunneridae</taxon>
        <taxon>Pentapetalae</taxon>
        <taxon>rosids</taxon>
        <taxon>fabids</taxon>
        <taxon>Malpighiales</taxon>
        <taxon>Passifloraceae</taxon>
        <taxon>Turnera</taxon>
    </lineage>
</organism>
<reference evidence="3" key="1">
    <citation type="submission" date="2022-02" db="EMBL/GenBank/DDBJ databases">
        <authorList>
            <person name="Henning P.M."/>
            <person name="McCubbin A.G."/>
            <person name="Shore J.S."/>
        </authorList>
    </citation>
    <scope>NUCLEOTIDE SEQUENCE</scope>
    <source>
        <strain evidence="3">F60SS</strain>
        <tissue evidence="3">Leaves</tissue>
    </source>
</reference>
<proteinExistence type="predicted"/>
<dbReference type="EMBL" id="JAKUCV010001404">
    <property type="protein sequence ID" value="KAJ4846560.1"/>
    <property type="molecule type" value="Genomic_DNA"/>
</dbReference>
<dbReference type="InterPro" id="IPR040256">
    <property type="entry name" value="At4g02000-like"/>
</dbReference>
<evidence type="ECO:0000259" key="2">
    <source>
        <dbReference type="PROSITE" id="PS50158"/>
    </source>
</evidence>
<gene>
    <name evidence="3" type="ORF">Tsubulata_013796</name>
</gene>
<dbReference type="Pfam" id="PF14392">
    <property type="entry name" value="zf-CCHC_4"/>
    <property type="match status" value="1"/>
</dbReference>
<feature type="domain" description="CCHC-type" evidence="2">
    <location>
        <begin position="212"/>
        <end position="225"/>
    </location>
</feature>
<evidence type="ECO:0000256" key="1">
    <source>
        <dbReference type="PROSITE-ProRule" id="PRU00047"/>
    </source>
</evidence>
<protein>
    <recommendedName>
        <fullName evidence="2">CCHC-type domain-containing protein</fullName>
    </recommendedName>
</protein>
<dbReference type="GO" id="GO:0008270">
    <property type="term" value="F:zinc ion binding"/>
    <property type="evidence" value="ECO:0007669"/>
    <property type="project" value="UniProtKB-KW"/>
</dbReference>
<dbReference type="Pfam" id="PF14111">
    <property type="entry name" value="DUF4283"/>
    <property type="match status" value="1"/>
</dbReference>
<dbReference type="InterPro" id="IPR025836">
    <property type="entry name" value="Zn_knuckle_CX2CX4HX4C"/>
</dbReference>
<accession>A0A9Q0GCK2</accession>
<dbReference type="PANTHER" id="PTHR31286">
    <property type="entry name" value="GLYCINE-RICH CELL WALL STRUCTURAL PROTEIN 1.8-LIKE"/>
    <property type="match status" value="1"/>
</dbReference>
<reference evidence="3" key="2">
    <citation type="journal article" date="2023" name="Plants (Basel)">
        <title>Annotation of the Turnera subulata (Passifloraceae) Draft Genome Reveals the S-Locus Evolved after the Divergence of Turneroideae from Passifloroideae in a Stepwise Manner.</title>
        <authorList>
            <person name="Henning P.M."/>
            <person name="Roalson E.H."/>
            <person name="Mir W."/>
            <person name="McCubbin A.G."/>
            <person name="Shore J.S."/>
        </authorList>
    </citation>
    <scope>NUCLEOTIDE SEQUENCE</scope>
    <source>
        <strain evidence="3">F60SS</strain>
    </source>
</reference>
<keyword evidence="4" id="KW-1185">Reference proteome</keyword>
<sequence length="407" mass="45388">MTDHNPSADGVDGRTGIIPSAEEHEALVFEEDDVKTGPTELSLCLVGMLWTDRPFKVQDFMRTMRQVWKATHDVEISQLDKNLFIFQFHLWRDKDRGLEQELWYFDNQVVLLKEVKGSEQSSELSLFHVPIWARAYDVPLNYRKDRFFEQLGNKIGSFLQLDHEHGLGYGKFIRFWVVKDVRSPMLRGSTVVMKDGRQAWVYYKYERLPFLCYHCGRMGRIAKDCSHVADDDLLNPELYQLWQAGTDAKGEGRGGTGISVIGGSGVNDEAEFSSEFADAENGVVEIESMTVQPGPITSTAATYGSSDMLETDPTPTSGSLATLTPTSGIAKQLEKFCITSPISSFTGLVSQGRAACQTNYPANATFFTFDAPPGFVKQCDSTQGSHIDEANSTSSITRSLLCHHAFI</sequence>
<dbReference type="AlphaFoldDB" id="A0A9Q0GCK2"/>
<keyword evidence="1" id="KW-0479">Metal-binding</keyword>
<evidence type="ECO:0000313" key="4">
    <source>
        <dbReference type="Proteomes" id="UP001141552"/>
    </source>
</evidence>
<keyword evidence="1" id="KW-0863">Zinc-finger</keyword>
<dbReference type="GO" id="GO:0003676">
    <property type="term" value="F:nucleic acid binding"/>
    <property type="evidence" value="ECO:0007669"/>
    <property type="project" value="InterPro"/>
</dbReference>
<dbReference type="InterPro" id="IPR001878">
    <property type="entry name" value="Znf_CCHC"/>
</dbReference>